<accession>A0A9P7APU5</accession>
<dbReference type="GeneID" id="64591681"/>
<organism evidence="2 3">
    <name type="scientific">Suillus plorans</name>
    <dbReference type="NCBI Taxonomy" id="116603"/>
    <lineage>
        <taxon>Eukaryota</taxon>
        <taxon>Fungi</taxon>
        <taxon>Dikarya</taxon>
        <taxon>Basidiomycota</taxon>
        <taxon>Agaricomycotina</taxon>
        <taxon>Agaricomycetes</taxon>
        <taxon>Agaricomycetidae</taxon>
        <taxon>Boletales</taxon>
        <taxon>Suillineae</taxon>
        <taxon>Suillaceae</taxon>
        <taxon>Suillus</taxon>
    </lineage>
</organism>
<dbReference type="PRINTS" id="PR00853">
    <property type="entry name" value="XPGRADSUPER"/>
</dbReference>
<name>A0A9P7APU5_9AGAM</name>
<dbReference type="CDD" id="cd09870">
    <property type="entry name" value="PIN_YEN1"/>
    <property type="match status" value="1"/>
</dbReference>
<dbReference type="Gene3D" id="1.10.150.20">
    <property type="entry name" value="5' to 3' exonuclease, C-terminal subdomain"/>
    <property type="match status" value="1"/>
</dbReference>
<dbReference type="EMBL" id="JABBWE010000029">
    <property type="protein sequence ID" value="KAG1793660.1"/>
    <property type="molecule type" value="Genomic_DNA"/>
</dbReference>
<dbReference type="OrthoDB" id="2148513at2759"/>
<evidence type="ECO:0000259" key="1">
    <source>
        <dbReference type="SMART" id="SM00484"/>
    </source>
</evidence>
<proteinExistence type="predicted"/>
<dbReference type="Pfam" id="PF00867">
    <property type="entry name" value="XPG_I"/>
    <property type="match status" value="1"/>
</dbReference>
<protein>
    <submittedName>
        <fullName evidence="2">PIN domain-like protein</fullName>
    </submittedName>
</protein>
<dbReference type="Gene3D" id="3.40.50.1010">
    <property type="entry name" value="5'-nuclease"/>
    <property type="match status" value="2"/>
</dbReference>
<comment type="caution">
    <text evidence="2">The sequence shown here is derived from an EMBL/GenBank/DDBJ whole genome shotgun (WGS) entry which is preliminary data.</text>
</comment>
<keyword evidence="3" id="KW-1185">Reference proteome</keyword>
<dbReference type="SUPFAM" id="SSF47807">
    <property type="entry name" value="5' to 3' exonuclease, C-terminal subdomain"/>
    <property type="match status" value="1"/>
</dbReference>
<dbReference type="InterPro" id="IPR006086">
    <property type="entry name" value="XPG-I_dom"/>
</dbReference>
<dbReference type="AlphaFoldDB" id="A0A9P7APU5"/>
<dbReference type="GO" id="GO:0006281">
    <property type="term" value="P:DNA repair"/>
    <property type="evidence" value="ECO:0007669"/>
    <property type="project" value="UniProtKB-ARBA"/>
</dbReference>
<dbReference type="InterPro" id="IPR006084">
    <property type="entry name" value="XPG/Rad2"/>
</dbReference>
<dbReference type="SMART" id="SM00484">
    <property type="entry name" value="XPGI"/>
    <property type="match status" value="1"/>
</dbReference>
<dbReference type="Proteomes" id="UP000719766">
    <property type="component" value="Unassembled WGS sequence"/>
</dbReference>
<feature type="domain" description="XPG-I" evidence="1">
    <location>
        <begin position="84"/>
        <end position="153"/>
    </location>
</feature>
<dbReference type="PANTHER" id="PTHR11081:SF75">
    <property type="entry name" value="ENDONUCLEASE, PUTATIVE (AFU_ORTHOLOGUE AFUA_3G13260)-RELATED"/>
    <property type="match status" value="1"/>
</dbReference>
<dbReference type="GO" id="GO:0017108">
    <property type="term" value="F:5'-flap endonuclease activity"/>
    <property type="evidence" value="ECO:0007669"/>
    <property type="project" value="TreeGrafter"/>
</dbReference>
<dbReference type="PANTHER" id="PTHR11081">
    <property type="entry name" value="FLAP ENDONUCLEASE FAMILY MEMBER"/>
    <property type="match status" value="1"/>
</dbReference>
<dbReference type="InterPro" id="IPR036279">
    <property type="entry name" value="5-3_exonuclease_C_sf"/>
</dbReference>
<dbReference type="InterPro" id="IPR029060">
    <property type="entry name" value="PIN-like_dom_sf"/>
</dbReference>
<reference evidence="2" key="1">
    <citation type="journal article" date="2020" name="New Phytol.">
        <title>Comparative genomics reveals dynamic genome evolution in host specialist ectomycorrhizal fungi.</title>
        <authorList>
            <person name="Lofgren L.A."/>
            <person name="Nguyen N.H."/>
            <person name="Vilgalys R."/>
            <person name="Ruytinx J."/>
            <person name="Liao H.L."/>
            <person name="Branco S."/>
            <person name="Kuo A."/>
            <person name="LaButti K."/>
            <person name="Lipzen A."/>
            <person name="Andreopoulos W."/>
            <person name="Pangilinan J."/>
            <person name="Riley R."/>
            <person name="Hundley H."/>
            <person name="Na H."/>
            <person name="Barry K."/>
            <person name="Grigoriev I.V."/>
            <person name="Stajich J.E."/>
            <person name="Kennedy P.G."/>
        </authorList>
    </citation>
    <scope>NUCLEOTIDE SEQUENCE</scope>
    <source>
        <strain evidence="2">S12</strain>
    </source>
</reference>
<sequence>MFGDSLLCSGWFEQCQQGKWHRVHAQTGMNPALRTFLFRLSRLVQYPVKLVFCYDGNQRQKIKRGHRVSTKDHWMVDPTQRILNMFNTQWIMAVGEAEAQLGLMNHAGVIDAIMTDDSDVFVFGAQTVLRNSTFSTDATIKLYTTSSIQELVEPRLTGDAFTTIPICCGGDYDKKGLPGCGRETALGLVRCMDNSTLCDAVRGDNSPDQSLQHWRDAAWYHLMSDPTGQMGRAHPALARSLPDSFPDVHVIDLYAKPAVTPLVELPVLCSLAPPDLAPLALLIHNLVG</sequence>
<gene>
    <name evidence="2" type="ORF">HD556DRAFT_1237635</name>
</gene>
<dbReference type="SUPFAM" id="SSF88723">
    <property type="entry name" value="PIN domain-like"/>
    <property type="match status" value="1"/>
</dbReference>
<dbReference type="RefSeq" id="XP_041160058.1">
    <property type="nucleotide sequence ID" value="XM_041297917.1"/>
</dbReference>
<evidence type="ECO:0000313" key="3">
    <source>
        <dbReference type="Proteomes" id="UP000719766"/>
    </source>
</evidence>
<evidence type="ECO:0000313" key="2">
    <source>
        <dbReference type="EMBL" id="KAG1793660.1"/>
    </source>
</evidence>